<dbReference type="InterPro" id="IPR050065">
    <property type="entry name" value="GlmU-like"/>
</dbReference>
<dbReference type="RefSeq" id="WP_193113514.1">
    <property type="nucleotide sequence ID" value="NZ_CP041165.1"/>
</dbReference>
<accession>A0A7M1AXN6</accession>
<evidence type="ECO:0000259" key="3">
    <source>
        <dbReference type="Pfam" id="PF00483"/>
    </source>
</evidence>
<dbReference type="Pfam" id="PF00483">
    <property type="entry name" value="NTP_transferase"/>
    <property type="match status" value="1"/>
</dbReference>
<organism evidence="4 5">
    <name type="scientific">Sulfurimonas marina</name>
    <dbReference type="NCBI Taxonomy" id="2590551"/>
    <lineage>
        <taxon>Bacteria</taxon>
        <taxon>Pseudomonadati</taxon>
        <taxon>Campylobacterota</taxon>
        <taxon>Epsilonproteobacteria</taxon>
        <taxon>Campylobacterales</taxon>
        <taxon>Sulfurimonadaceae</taxon>
        <taxon>Sulfurimonas</taxon>
    </lineage>
</organism>
<dbReference type="PANTHER" id="PTHR43584">
    <property type="entry name" value="NUCLEOTIDYL TRANSFERASE"/>
    <property type="match status" value="1"/>
</dbReference>
<dbReference type="SUPFAM" id="SSF53448">
    <property type="entry name" value="Nucleotide-diphospho-sugar transferases"/>
    <property type="match status" value="1"/>
</dbReference>
<evidence type="ECO:0000313" key="4">
    <source>
        <dbReference type="EMBL" id="QOP42194.1"/>
    </source>
</evidence>
<dbReference type="GO" id="GO:0016779">
    <property type="term" value="F:nucleotidyltransferase activity"/>
    <property type="evidence" value="ECO:0007669"/>
    <property type="project" value="UniProtKB-KW"/>
</dbReference>
<keyword evidence="2" id="KW-0548">Nucleotidyltransferase</keyword>
<proteinExistence type="predicted"/>
<dbReference type="AlphaFoldDB" id="A0A7M1AXN6"/>
<dbReference type="InterPro" id="IPR005835">
    <property type="entry name" value="NTP_transferase_dom"/>
</dbReference>
<dbReference type="Gene3D" id="3.90.550.10">
    <property type="entry name" value="Spore Coat Polysaccharide Biosynthesis Protein SpsA, Chain A"/>
    <property type="match status" value="1"/>
</dbReference>
<reference evidence="4 5" key="1">
    <citation type="submission" date="2019-06" db="EMBL/GenBank/DDBJ databases">
        <title>Sulfurimonas gotlandica sp. nov., a chemoautotrophic and psychrotolerant epsilonproteobacterium isolated from a pelagic redoxcline, and an emended description of the genus Sulfurimonas.</title>
        <authorList>
            <person name="Wang S."/>
            <person name="Jiang L."/>
            <person name="Shao Z."/>
        </authorList>
    </citation>
    <scope>NUCLEOTIDE SEQUENCE [LARGE SCALE GENOMIC DNA]</scope>
    <source>
        <strain evidence="4 5">B2</strain>
    </source>
</reference>
<dbReference type="CDD" id="cd06422">
    <property type="entry name" value="NTP_transferase_like_1"/>
    <property type="match status" value="1"/>
</dbReference>
<dbReference type="NCBIfam" id="NF045761">
    <property type="entry name" value="NAMPUrTaseMurU"/>
    <property type="match status" value="1"/>
</dbReference>
<dbReference type="EMBL" id="CP041165">
    <property type="protein sequence ID" value="QOP42194.1"/>
    <property type="molecule type" value="Genomic_DNA"/>
</dbReference>
<dbReference type="PANTHER" id="PTHR43584:SF8">
    <property type="entry name" value="N-ACETYLMURAMATE ALPHA-1-PHOSPHATE URIDYLYLTRANSFERASE"/>
    <property type="match status" value="1"/>
</dbReference>
<dbReference type="InterPro" id="IPR029044">
    <property type="entry name" value="Nucleotide-diphossugar_trans"/>
</dbReference>
<feature type="domain" description="Nucleotidyl transferase" evidence="3">
    <location>
        <begin position="2"/>
        <end position="216"/>
    </location>
</feature>
<evidence type="ECO:0000313" key="5">
    <source>
        <dbReference type="Proteomes" id="UP000593910"/>
    </source>
</evidence>
<gene>
    <name evidence="4" type="ORF">FJR03_10785</name>
</gene>
<dbReference type="Proteomes" id="UP000593910">
    <property type="component" value="Chromosome"/>
</dbReference>
<sequence>MKAMILAAGRGERMRPLTDTTPKPLLKVGGKELIVWHIEKLAKNGFKEIVINIAHLGQQIPEALGNGECWGVKLYYSDEQTSGALETAGGIKKALSFLGDKPFLVVNGDVFCDYEFDPAFDLQNKLAHLVLVPNPPHNEKGDFGLENSLVVNHSSELWTFSGIAYYNPMIFNTVKLEKSPLAPLLRQLIDQKAVSGEIFKGLFKDIGTPQRLEEINEILTTTS</sequence>
<protein>
    <submittedName>
        <fullName evidence="4">Nucleotidyltransferase family protein</fullName>
    </submittedName>
</protein>
<keyword evidence="5" id="KW-1185">Reference proteome</keyword>
<dbReference type="KEGG" id="smax:FJR03_10785"/>
<name>A0A7M1AXN6_9BACT</name>
<evidence type="ECO:0000256" key="2">
    <source>
        <dbReference type="ARBA" id="ARBA00022695"/>
    </source>
</evidence>
<dbReference type="InterPro" id="IPR054790">
    <property type="entry name" value="MurU"/>
</dbReference>
<keyword evidence="1 4" id="KW-0808">Transferase</keyword>
<evidence type="ECO:0000256" key="1">
    <source>
        <dbReference type="ARBA" id="ARBA00022679"/>
    </source>
</evidence>